<dbReference type="SUPFAM" id="SSF56672">
    <property type="entry name" value="DNA/RNA polymerases"/>
    <property type="match status" value="1"/>
</dbReference>
<dbReference type="RefSeq" id="WP_115691715.1">
    <property type="nucleotide sequence ID" value="NZ_CP031417.1"/>
</dbReference>
<keyword evidence="11" id="KW-1185">Reference proteome</keyword>
<dbReference type="PANTHER" id="PTHR35369:SF2">
    <property type="entry name" value="BLR3025 PROTEIN"/>
    <property type="match status" value="1"/>
</dbReference>
<dbReference type="OrthoDB" id="9788640at2"/>
<comment type="subunit">
    <text evidence="3">Monomer.</text>
</comment>
<dbReference type="EMBL" id="CP031417">
    <property type="protein sequence ID" value="AXK81336.1"/>
    <property type="molecule type" value="Genomic_DNA"/>
</dbReference>
<evidence type="ECO:0000256" key="4">
    <source>
        <dbReference type="ARBA" id="ARBA00012417"/>
    </source>
</evidence>
<evidence type="ECO:0000256" key="5">
    <source>
        <dbReference type="ARBA" id="ARBA00022763"/>
    </source>
</evidence>
<dbReference type="Pfam" id="PF00817">
    <property type="entry name" value="IMS"/>
    <property type="match status" value="1"/>
</dbReference>
<dbReference type="Gene3D" id="3.30.70.270">
    <property type="match status" value="1"/>
</dbReference>
<comment type="function">
    <text evidence="6">Poorly processive, error-prone DNA polymerase involved in untargeted mutagenesis. Copies undamaged DNA at stalled replication forks, which arise in vivo from mismatched or misaligned primer ends. These misaligned primers can be extended by PolIV. Exhibits no 3'-5' exonuclease (proofreading) activity. May be involved in translesional synthesis, in conjunction with the beta clamp from PolIII.</text>
</comment>
<dbReference type="AlphaFoldDB" id="A0A345ZWN9"/>
<evidence type="ECO:0000256" key="3">
    <source>
        <dbReference type="ARBA" id="ARBA00011245"/>
    </source>
</evidence>
<evidence type="ECO:0000313" key="11">
    <source>
        <dbReference type="Proteomes" id="UP000254889"/>
    </source>
</evidence>
<evidence type="ECO:0000256" key="6">
    <source>
        <dbReference type="ARBA" id="ARBA00025589"/>
    </source>
</evidence>
<dbReference type="Pfam" id="PF11799">
    <property type="entry name" value="IMS_C"/>
    <property type="match status" value="1"/>
</dbReference>
<reference evidence="10 11" key="1">
    <citation type="submission" date="2018-07" db="EMBL/GenBank/DDBJ databases">
        <authorList>
            <person name="Quirk P.G."/>
            <person name="Krulwich T.A."/>
        </authorList>
    </citation>
    <scope>NUCLEOTIDE SEQUENCE [LARGE SCALE GENOMIC DNA]</scope>
    <source>
        <strain evidence="10 11">CC-BB4</strain>
    </source>
</reference>
<feature type="domain" description="DNA polymerase Y-family little finger" evidence="9">
    <location>
        <begin position="251"/>
        <end position="334"/>
    </location>
</feature>
<dbReference type="EC" id="2.7.7.7" evidence="4"/>
<dbReference type="InterPro" id="IPR043502">
    <property type="entry name" value="DNA/RNA_pol_sf"/>
</dbReference>
<dbReference type="Gene3D" id="3.40.1170.60">
    <property type="match status" value="1"/>
</dbReference>
<proteinExistence type="inferred from homology"/>
<evidence type="ECO:0000259" key="8">
    <source>
        <dbReference type="Pfam" id="PF00817"/>
    </source>
</evidence>
<sequence length="530" mass="57441">MHASSPQRMLSLWLNRFLTDRIARSRESSLSLPLQGKDKEVVVAGKRGTADVLVAVDAAAESLGLSPGLGLAQARAMHPAIDVVPEDAEADAALLEKIADWCLRYTPLVACDGRDGLLLDIGGCAHLYGGEDALVADLSTRLEAAGFAFSIAIAGTIGAAWAAARFGNPGRYAGGEERTLLSPLPLLALRITPATAASLARVGLKRIGDIIDLPRAPLTARFGADLMRQLDRALGREHEPLTPRLPVAPYVAEQRFAEPIAREEDVLAVTERLAARLQTALERRGDGARRLELTLFRTDGAVRRIAAGTSRPLRDPQEIRALFVERLAALADAFDPGFGFDMARLAVLTAEQCPPEQIGIGGASDAAEIGRMVDHLSARLGSGRVRRLIARDSHIPELAAVAAPAQAVRDDDGWATFRRHRADADLAPRPLRLLAQPEPIEAIAEVPDGPPLRFVWRRAHHQIVAAEGPERIEGVWWSEHGGHRSGNPARDYFRVEDKNGLRFWLFRAGLYRELMPGMPAPAWYVHGTCA</sequence>
<organism evidence="10 11">
    <name type="scientific">Pseudolabrys taiwanensis</name>
    <dbReference type="NCBI Taxonomy" id="331696"/>
    <lineage>
        <taxon>Bacteria</taxon>
        <taxon>Pseudomonadati</taxon>
        <taxon>Pseudomonadota</taxon>
        <taxon>Alphaproteobacteria</taxon>
        <taxon>Hyphomicrobiales</taxon>
        <taxon>Xanthobacteraceae</taxon>
        <taxon>Pseudolabrys</taxon>
    </lineage>
</organism>
<dbReference type="InterPro" id="IPR001126">
    <property type="entry name" value="UmuC"/>
</dbReference>
<evidence type="ECO:0000259" key="9">
    <source>
        <dbReference type="Pfam" id="PF11799"/>
    </source>
</evidence>
<gene>
    <name evidence="10" type="ORF">DW352_12925</name>
</gene>
<dbReference type="GO" id="GO:0003684">
    <property type="term" value="F:damaged DNA binding"/>
    <property type="evidence" value="ECO:0007669"/>
    <property type="project" value="InterPro"/>
</dbReference>
<keyword evidence="5" id="KW-0227">DNA damage</keyword>
<feature type="domain" description="UmuC" evidence="8">
    <location>
        <begin position="37"/>
        <end position="164"/>
    </location>
</feature>
<dbReference type="GO" id="GO:0006281">
    <property type="term" value="P:DNA repair"/>
    <property type="evidence" value="ECO:0007669"/>
    <property type="project" value="InterPro"/>
</dbReference>
<evidence type="ECO:0000256" key="1">
    <source>
        <dbReference type="ARBA" id="ARBA00001946"/>
    </source>
</evidence>
<dbReference type="Proteomes" id="UP000254889">
    <property type="component" value="Chromosome"/>
</dbReference>
<dbReference type="InterPro" id="IPR017961">
    <property type="entry name" value="DNA_pol_Y-fam_little_finger"/>
</dbReference>
<dbReference type="PANTHER" id="PTHR35369">
    <property type="entry name" value="BLR3025 PROTEIN-RELATED"/>
    <property type="match status" value="1"/>
</dbReference>
<accession>A0A345ZWN9</accession>
<dbReference type="InterPro" id="IPR050356">
    <property type="entry name" value="SulA_CellDiv_inhibitor"/>
</dbReference>
<evidence type="ECO:0000313" key="10">
    <source>
        <dbReference type="EMBL" id="AXK81336.1"/>
    </source>
</evidence>
<comment type="catalytic activity">
    <reaction evidence="7">
        <text>DNA(n) + a 2'-deoxyribonucleoside 5'-triphosphate = DNA(n+1) + diphosphate</text>
        <dbReference type="Rhea" id="RHEA:22508"/>
        <dbReference type="Rhea" id="RHEA-COMP:17339"/>
        <dbReference type="Rhea" id="RHEA-COMP:17340"/>
        <dbReference type="ChEBI" id="CHEBI:33019"/>
        <dbReference type="ChEBI" id="CHEBI:61560"/>
        <dbReference type="ChEBI" id="CHEBI:173112"/>
        <dbReference type="EC" id="2.7.7.7"/>
    </reaction>
</comment>
<dbReference type="CDD" id="cd03468">
    <property type="entry name" value="PolY_like"/>
    <property type="match status" value="1"/>
</dbReference>
<name>A0A345ZWN9_9HYPH</name>
<protein>
    <recommendedName>
        <fullName evidence="4">DNA-directed DNA polymerase</fullName>
        <ecNumber evidence="4">2.7.7.7</ecNumber>
    </recommendedName>
</protein>
<evidence type="ECO:0000256" key="2">
    <source>
        <dbReference type="ARBA" id="ARBA00010945"/>
    </source>
</evidence>
<dbReference type="InterPro" id="IPR043128">
    <property type="entry name" value="Rev_trsase/Diguanyl_cyclase"/>
</dbReference>
<comment type="similarity">
    <text evidence="2">Belongs to the DNA polymerase type-Y family.</text>
</comment>
<comment type="cofactor">
    <cofactor evidence="1">
        <name>Mg(2+)</name>
        <dbReference type="ChEBI" id="CHEBI:18420"/>
    </cofactor>
</comment>
<evidence type="ECO:0000256" key="7">
    <source>
        <dbReference type="ARBA" id="ARBA00049244"/>
    </source>
</evidence>
<dbReference type="KEGG" id="ptaw:DW352_12925"/>